<accession>A0A2D2D2R5</accession>
<dbReference type="KEGG" id="mtw:CQW49_16240"/>
<dbReference type="InterPro" id="IPR003848">
    <property type="entry name" value="DUF218"/>
</dbReference>
<evidence type="ECO:0000256" key="1">
    <source>
        <dbReference type="SAM" id="Phobius"/>
    </source>
</evidence>
<reference evidence="4" key="1">
    <citation type="submission" date="2017-10" db="EMBL/GenBank/DDBJ databases">
        <title>Completed PacBio SMRT sequence of Methylosinus trichosporium OB3b reveals presence of a third large plasmid.</title>
        <authorList>
            <person name="Charles T.C."/>
            <person name="Lynch M.D.J."/>
            <person name="Heil J.R."/>
            <person name="Cheng J."/>
        </authorList>
    </citation>
    <scope>NUCLEOTIDE SEQUENCE [LARGE SCALE GENOMIC DNA]</scope>
    <source>
        <strain evidence="4">OB3b</strain>
    </source>
</reference>
<gene>
    <name evidence="3" type="ORF">CQW49_16240</name>
</gene>
<dbReference type="RefSeq" id="WP_003611637.1">
    <property type="nucleotide sequence ID" value="NZ_ADVE02000001.1"/>
</dbReference>
<dbReference type="GO" id="GO:0005886">
    <property type="term" value="C:plasma membrane"/>
    <property type="evidence" value="ECO:0007669"/>
    <property type="project" value="TreeGrafter"/>
</dbReference>
<proteinExistence type="predicted"/>
<evidence type="ECO:0000313" key="4">
    <source>
        <dbReference type="Proteomes" id="UP000230709"/>
    </source>
</evidence>
<dbReference type="CDD" id="cd06259">
    <property type="entry name" value="YdcF-like"/>
    <property type="match status" value="1"/>
</dbReference>
<keyword evidence="4" id="KW-1185">Reference proteome</keyword>
<protein>
    <submittedName>
        <fullName evidence="3">YdcF family protein</fullName>
    </submittedName>
</protein>
<dbReference type="AlphaFoldDB" id="A0A2D2D2R5"/>
<dbReference type="PANTHER" id="PTHR30336">
    <property type="entry name" value="INNER MEMBRANE PROTEIN, PROBABLE PERMEASE"/>
    <property type="match status" value="1"/>
</dbReference>
<dbReference type="Proteomes" id="UP000230709">
    <property type="component" value="Chromosome"/>
</dbReference>
<dbReference type="InterPro" id="IPR051599">
    <property type="entry name" value="Cell_Envelope_Assoc"/>
</dbReference>
<name>A0A2D2D2R5_METT3</name>
<feature type="domain" description="DUF218" evidence="2">
    <location>
        <begin position="80"/>
        <end position="248"/>
    </location>
</feature>
<keyword evidence="1" id="KW-0812">Transmembrane</keyword>
<dbReference type="EMBL" id="CP023737">
    <property type="protein sequence ID" value="ATQ69256.1"/>
    <property type="molecule type" value="Genomic_DNA"/>
</dbReference>
<feature type="transmembrane region" description="Helical" evidence="1">
    <location>
        <begin position="44"/>
        <end position="65"/>
    </location>
</feature>
<sequence length="265" mass="28810">MFFILSKIAAFFISPSNAVVFLMTLGVALLFTRYAKTGRRLATLGLAALLIMAATPLGGALMAALENRFPAPPQDAPPPDGIVVLGGAMDEHITAARGRAAFNEAGERLLAFVELARRYPQARLVFSGGSASLTEARFTEADAAAVFFREAGLAPERVLYENRSRNTWENAVYTRDLARPASSERWLLVTSAAHMPRAMGIFRQVGFPATAFPVDYRTTGHIGWSLRPDKHIADGLAFFDTAAHEWIGLAVYHWTGKTDALFPAP</sequence>
<evidence type="ECO:0000313" key="3">
    <source>
        <dbReference type="EMBL" id="ATQ69256.1"/>
    </source>
</evidence>
<keyword evidence="1" id="KW-1133">Transmembrane helix</keyword>
<dbReference type="STRING" id="595536.GCA_000178815_01932"/>
<dbReference type="InterPro" id="IPR014729">
    <property type="entry name" value="Rossmann-like_a/b/a_fold"/>
</dbReference>
<dbReference type="GO" id="GO:0000270">
    <property type="term" value="P:peptidoglycan metabolic process"/>
    <property type="evidence" value="ECO:0007669"/>
    <property type="project" value="TreeGrafter"/>
</dbReference>
<evidence type="ECO:0000259" key="2">
    <source>
        <dbReference type="Pfam" id="PF02698"/>
    </source>
</evidence>
<dbReference type="Gene3D" id="3.40.50.620">
    <property type="entry name" value="HUPs"/>
    <property type="match status" value="1"/>
</dbReference>
<dbReference type="PANTHER" id="PTHR30336:SF4">
    <property type="entry name" value="ENVELOPE BIOGENESIS FACTOR ELYC"/>
    <property type="match status" value="1"/>
</dbReference>
<keyword evidence="1" id="KW-0472">Membrane</keyword>
<organism evidence="3 4">
    <name type="scientific">Methylosinus trichosporium (strain ATCC 35070 / NCIMB 11131 / UNIQEM 75 / OB3b)</name>
    <dbReference type="NCBI Taxonomy" id="595536"/>
    <lineage>
        <taxon>Bacteria</taxon>
        <taxon>Pseudomonadati</taxon>
        <taxon>Pseudomonadota</taxon>
        <taxon>Alphaproteobacteria</taxon>
        <taxon>Hyphomicrobiales</taxon>
        <taxon>Methylocystaceae</taxon>
        <taxon>Methylosinus</taxon>
    </lineage>
</organism>
<dbReference type="GO" id="GO:0043164">
    <property type="term" value="P:Gram-negative-bacterium-type cell wall biogenesis"/>
    <property type="evidence" value="ECO:0007669"/>
    <property type="project" value="TreeGrafter"/>
</dbReference>
<feature type="transmembrane region" description="Helical" evidence="1">
    <location>
        <begin position="12"/>
        <end position="32"/>
    </location>
</feature>
<dbReference type="Pfam" id="PF02698">
    <property type="entry name" value="DUF218"/>
    <property type="match status" value="1"/>
</dbReference>